<evidence type="ECO:0000313" key="2">
    <source>
        <dbReference type="Proteomes" id="UP000218287"/>
    </source>
</evidence>
<evidence type="ECO:0000313" key="1">
    <source>
        <dbReference type="EMBL" id="BAY16114.1"/>
    </source>
</evidence>
<accession>A0A1Z4GF40</accession>
<dbReference type="InterPro" id="IPR008479">
    <property type="entry name" value="DUF760"/>
</dbReference>
<protein>
    <recommendedName>
        <fullName evidence="3">DUF760 domain-containing protein</fullName>
    </recommendedName>
</protein>
<name>A0A1Z4GF40_9CYAN</name>
<dbReference type="Pfam" id="PF05542">
    <property type="entry name" value="DUF760"/>
    <property type="match status" value="1"/>
</dbReference>
<keyword evidence="2" id="KW-1185">Reference proteome</keyword>
<evidence type="ECO:0008006" key="3">
    <source>
        <dbReference type="Google" id="ProtNLM"/>
    </source>
</evidence>
<dbReference type="PANTHER" id="PTHR33598">
    <property type="entry name" value="OS02G0833400 PROTEIN"/>
    <property type="match status" value="1"/>
</dbReference>
<gene>
    <name evidence="1" type="ORF">NIES21_19370</name>
</gene>
<reference evidence="1 2" key="1">
    <citation type="submission" date="2017-06" db="EMBL/GenBank/DDBJ databases">
        <title>Genome sequencing of cyanobaciteial culture collection at National Institute for Environmental Studies (NIES).</title>
        <authorList>
            <person name="Hirose Y."/>
            <person name="Shimura Y."/>
            <person name="Fujisawa T."/>
            <person name="Nakamura Y."/>
            <person name="Kawachi M."/>
        </authorList>
    </citation>
    <scope>NUCLEOTIDE SEQUENCE [LARGE SCALE GENOMIC DNA]</scope>
    <source>
        <strain evidence="1 2">NIES-21</strain>
    </source>
</reference>
<dbReference type="AlphaFoldDB" id="A0A1Z4GF40"/>
<dbReference type="PANTHER" id="PTHR33598:SF2">
    <property type="entry name" value="MAR-BINDING FILAMENT-LIKE PROTEIN"/>
    <property type="match status" value="1"/>
</dbReference>
<proteinExistence type="predicted"/>
<dbReference type="EMBL" id="AP018174">
    <property type="protein sequence ID" value="BAY16114.1"/>
    <property type="molecule type" value="Genomic_DNA"/>
</dbReference>
<sequence>MSNISHHQPDNFMPADANKNQFWQYVQSLNRDTVVQLSKPDSAEVLQLIQQAIVAMLGNLPHDRFNTVITTNREELGKLLGSAMVDGYFLRNAEQRFQIERNLQITDDKATNPE</sequence>
<organism evidence="1 2">
    <name type="scientific">Anabaenopsis circularis NIES-21</name>
    <dbReference type="NCBI Taxonomy" id="1085406"/>
    <lineage>
        <taxon>Bacteria</taxon>
        <taxon>Bacillati</taxon>
        <taxon>Cyanobacteriota</taxon>
        <taxon>Cyanophyceae</taxon>
        <taxon>Nostocales</taxon>
        <taxon>Nodulariaceae</taxon>
        <taxon>Anabaenopsis</taxon>
    </lineage>
</organism>
<dbReference type="OrthoDB" id="461768at2"/>
<dbReference type="Proteomes" id="UP000218287">
    <property type="component" value="Chromosome"/>
</dbReference>